<dbReference type="PANTHER" id="PTHR21286:SF0">
    <property type="entry name" value="NUCLEAR PORE COMPLEX PROTEIN NUP160"/>
    <property type="match status" value="1"/>
</dbReference>
<reference evidence="1" key="1">
    <citation type="submission" date="2015-04" db="UniProtKB">
        <authorList>
            <consortium name="EnsemblPlants"/>
        </authorList>
    </citation>
    <scope>IDENTIFICATION</scope>
    <source>
        <strain evidence="1">SL10</strain>
    </source>
</reference>
<name>A0A0E0G124_ORYNI</name>
<dbReference type="STRING" id="4536.A0A0E0G124"/>
<dbReference type="GO" id="GO:0005643">
    <property type="term" value="C:nuclear pore"/>
    <property type="evidence" value="ECO:0007669"/>
    <property type="project" value="TreeGrafter"/>
</dbReference>
<evidence type="ECO:0000313" key="2">
    <source>
        <dbReference type="Proteomes" id="UP000006591"/>
    </source>
</evidence>
<accession>A0A0E0G124</accession>
<dbReference type="EnsemblPlants" id="ONIVA02G03400.1">
    <property type="protein sequence ID" value="ONIVA02G03400.1"/>
    <property type="gene ID" value="ONIVA02G03400"/>
</dbReference>
<organism evidence="1">
    <name type="scientific">Oryza nivara</name>
    <name type="common">Indian wild rice</name>
    <name type="synonym">Oryza sativa f. spontanea</name>
    <dbReference type="NCBI Taxonomy" id="4536"/>
    <lineage>
        <taxon>Eukaryota</taxon>
        <taxon>Viridiplantae</taxon>
        <taxon>Streptophyta</taxon>
        <taxon>Embryophyta</taxon>
        <taxon>Tracheophyta</taxon>
        <taxon>Spermatophyta</taxon>
        <taxon>Magnoliopsida</taxon>
        <taxon>Liliopsida</taxon>
        <taxon>Poales</taxon>
        <taxon>Poaceae</taxon>
        <taxon>BOP clade</taxon>
        <taxon>Oryzoideae</taxon>
        <taxon>Oryzeae</taxon>
        <taxon>Oryzinae</taxon>
        <taxon>Oryza</taxon>
    </lineage>
</organism>
<dbReference type="PANTHER" id="PTHR21286">
    <property type="entry name" value="NUCLEAR PORE COMPLEX PROTEIN NUP160"/>
    <property type="match status" value="1"/>
</dbReference>
<proteinExistence type="predicted"/>
<dbReference type="HOGENOM" id="CLU_1153263_0_0_1"/>
<keyword evidence="2" id="KW-1185">Reference proteome</keyword>
<dbReference type="AlphaFoldDB" id="A0A0E0G124"/>
<evidence type="ECO:0000313" key="1">
    <source>
        <dbReference type="EnsemblPlants" id="ONIVA02G03400.1"/>
    </source>
</evidence>
<protein>
    <submittedName>
        <fullName evidence="1">Uncharacterized protein</fullName>
    </submittedName>
</protein>
<dbReference type="GO" id="GO:0017056">
    <property type="term" value="F:structural constituent of nuclear pore"/>
    <property type="evidence" value="ECO:0007669"/>
    <property type="project" value="TreeGrafter"/>
</dbReference>
<dbReference type="Proteomes" id="UP000006591">
    <property type="component" value="Chromosome 2"/>
</dbReference>
<reference evidence="1" key="2">
    <citation type="submission" date="2018-04" db="EMBL/GenBank/DDBJ databases">
        <title>OnivRS2 (Oryza nivara Reference Sequence Version 2).</title>
        <authorList>
            <person name="Zhang J."/>
            <person name="Kudrna D."/>
            <person name="Lee S."/>
            <person name="Talag J."/>
            <person name="Rajasekar S."/>
            <person name="Welchert J."/>
            <person name="Hsing Y.-I."/>
            <person name="Wing R.A."/>
        </authorList>
    </citation>
    <scope>NUCLEOTIDE SEQUENCE [LARGE SCALE GENOMIC DNA]</scope>
    <source>
        <strain evidence="1">SL10</strain>
    </source>
</reference>
<dbReference type="Gramene" id="ONIVA02G03400.1">
    <property type="protein sequence ID" value="ONIVA02G03400.1"/>
    <property type="gene ID" value="ONIVA02G03400"/>
</dbReference>
<dbReference type="eggNOG" id="KOG4521">
    <property type="taxonomic scope" value="Eukaryota"/>
</dbReference>
<sequence>MAPAKVVAAACCDGCRRDPGGEKKQAWWQWETQNNGFLPSTTASAWWRGSPAAAVSPPAATAAAGGEITDLHRPPPAEGNLLIELVRELLGTARYEEDFLPAAAGLPPPPGRLRRCGISSEDAAFWRAEALVPMQEKYKDLHPRLPVIVAETLLYTDPEIELPLWLVQMFKRPVDVLHRKNMSATWFPYTAIERLWCQLEEMQNAGHSVDQCDRLKKLLHGSLMSHLQQRIAVLGTWRLEL</sequence>
<dbReference type="InterPro" id="IPR021717">
    <property type="entry name" value="Nucleoporin_Nup160"/>
</dbReference>